<keyword evidence="7" id="KW-0624">Polysaccharide degradation</keyword>
<comment type="catalytic activity">
    <reaction evidence="1">
        <text>Endohydrolysis of (1-&gt;4)-beta-D-glucosidic linkages in cellulose, lichenin and cereal beta-D-glucans.</text>
        <dbReference type="EC" id="3.2.1.4"/>
    </reaction>
</comment>
<protein>
    <recommendedName>
        <fullName evidence="3">cellulase</fullName>
        <ecNumber evidence="3">3.2.1.4</ecNumber>
    </recommendedName>
</protein>
<evidence type="ECO:0000256" key="2">
    <source>
        <dbReference type="ARBA" id="ARBA00009209"/>
    </source>
</evidence>
<dbReference type="EMBL" id="BSNM01000002">
    <property type="protein sequence ID" value="GLQ29810.1"/>
    <property type="molecule type" value="Genomic_DNA"/>
</dbReference>
<keyword evidence="9" id="KW-1185">Reference proteome</keyword>
<evidence type="ECO:0000256" key="7">
    <source>
        <dbReference type="ARBA" id="ARBA00023326"/>
    </source>
</evidence>
<evidence type="ECO:0000313" key="9">
    <source>
        <dbReference type="Proteomes" id="UP001161389"/>
    </source>
</evidence>
<dbReference type="InterPro" id="IPR012341">
    <property type="entry name" value="6hp_glycosidase-like_sf"/>
</dbReference>
<dbReference type="AlphaFoldDB" id="A0AA37S6W4"/>
<evidence type="ECO:0000313" key="8">
    <source>
        <dbReference type="EMBL" id="GLQ29810.1"/>
    </source>
</evidence>
<evidence type="ECO:0000256" key="3">
    <source>
        <dbReference type="ARBA" id="ARBA00012601"/>
    </source>
</evidence>
<dbReference type="InterPro" id="IPR008928">
    <property type="entry name" value="6-hairpin_glycosidase_sf"/>
</dbReference>
<keyword evidence="4" id="KW-0378">Hydrolase</keyword>
<name>A0AA37S6W4_9GAMM</name>
<sequence length="360" mass="41843">MTFSLHQLGRIVFVCLVIFFYGCASYPKEWQEYKHLFLANGRILDRGNGDISHSEGQGYGLLLALHYQDQAAFERIWSWTHNKLQVRDDHLFAWQWAKAEKESEGRQADYRITDSNNATDGDLLIAWALFQAGQQWQKSDYLASASQIADSILEQLVVPLDRQRTLLLPAHYGFQKSTQIAWNPSYQILPAYDSMAELHQNTQWENLKRTSEQLLISSLHPETKLPSDWVSVTPNQTSLLSSNMSQWPEKRNYFGDEAIRVFLYQLWQPKLLIEPYFLFEYFEQHNRLPRYVQGTKALPEKEAMAGYYAILSANARRLGKNTLADRLLLKADQRMITEKKNYYSHTLYLLAIHAAQQVTP</sequence>
<dbReference type="SUPFAM" id="SSF48208">
    <property type="entry name" value="Six-hairpin glycosidases"/>
    <property type="match status" value="1"/>
</dbReference>
<evidence type="ECO:0000256" key="5">
    <source>
        <dbReference type="ARBA" id="ARBA00023001"/>
    </source>
</evidence>
<gene>
    <name evidence="8" type="ORF">GCM10007876_02880</name>
</gene>
<organism evidence="8 9">
    <name type="scientific">Litoribrevibacter albus</name>
    <dbReference type="NCBI Taxonomy" id="1473156"/>
    <lineage>
        <taxon>Bacteria</taxon>
        <taxon>Pseudomonadati</taxon>
        <taxon>Pseudomonadota</taxon>
        <taxon>Gammaproteobacteria</taxon>
        <taxon>Oceanospirillales</taxon>
        <taxon>Oceanospirillaceae</taxon>
        <taxon>Litoribrevibacter</taxon>
    </lineage>
</organism>
<comment type="similarity">
    <text evidence="2">Belongs to the glycosyl hydrolase 8 (cellulase D) family.</text>
</comment>
<keyword evidence="7" id="KW-0119">Carbohydrate metabolism</keyword>
<dbReference type="RefSeq" id="WP_284377909.1">
    <property type="nucleotide sequence ID" value="NZ_BSNM01000002.1"/>
</dbReference>
<evidence type="ECO:0000256" key="6">
    <source>
        <dbReference type="ARBA" id="ARBA00023295"/>
    </source>
</evidence>
<dbReference type="GO" id="GO:0008810">
    <property type="term" value="F:cellulase activity"/>
    <property type="evidence" value="ECO:0007669"/>
    <property type="project" value="UniProtKB-EC"/>
</dbReference>
<dbReference type="GO" id="GO:0030245">
    <property type="term" value="P:cellulose catabolic process"/>
    <property type="evidence" value="ECO:0007669"/>
    <property type="project" value="UniProtKB-KW"/>
</dbReference>
<dbReference type="PRINTS" id="PR00735">
    <property type="entry name" value="GLHYDRLASE8"/>
</dbReference>
<dbReference type="Gene3D" id="1.50.10.10">
    <property type="match status" value="1"/>
</dbReference>
<dbReference type="Proteomes" id="UP001161389">
    <property type="component" value="Unassembled WGS sequence"/>
</dbReference>
<reference evidence="8" key="1">
    <citation type="journal article" date="2014" name="Int. J. Syst. Evol. Microbiol.">
        <title>Complete genome sequence of Corynebacterium casei LMG S-19264T (=DSM 44701T), isolated from a smear-ripened cheese.</title>
        <authorList>
            <consortium name="US DOE Joint Genome Institute (JGI-PGF)"/>
            <person name="Walter F."/>
            <person name="Albersmeier A."/>
            <person name="Kalinowski J."/>
            <person name="Ruckert C."/>
        </authorList>
    </citation>
    <scope>NUCLEOTIDE SEQUENCE</scope>
    <source>
        <strain evidence="8">NBRC 110071</strain>
    </source>
</reference>
<evidence type="ECO:0000256" key="1">
    <source>
        <dbReference type="ARBA" id="ARBA00000966"/>
    </source>
</evidence>
<proteinExistence type="inferred from homology"/>
<dbReference type="EC" id="3.2.1.4" evidence="3"/>
<keyword evidence="6" id="KW-0326">Glycosidase</keyword>
<evidence type="ECO:0000256" key="4">
    <source>
        <dbReference type="ARBA" id="ARBA00022801"/>
    </source>
</evidence>
<dbReference type="Pfam" id="PF01270">
    <property type="entry name" value="Glyco_hydro_8"/>
    <property type="match status" value="1"/>
</dbReference>
<accession>A0AA37S6W4</accession>
<dbReference type="InterPro" id="IPR002037">
    <property type="entry name" value="Glyco_hydro_8"/>
</dbReference>
<comment type="caution">
    <text evidence="8">The sequence shown here is derived from an EMBL/GenBank/DDBJ whole genome shotgun (WGS) entry which is preliminary data.</text>
</comment>
<keyword evidence="5" id="KW-0136">Cellulose degradation</keyword>
<reference evidence="8" key="2">
    <citation type="submission" date="2023-01" db="EMBL/GenBank/DDBJ databases">
        <title>Draft genome sequence of Litoribrevibacter albus strain NBRC 110071.</title>
        <authorList>
            <person name="Sun Q."/>
            <person name="Mori K."/>
        </authorList>
    </citation>
    <scope>NUCLEOTIDE SEQUENCE</scope>
    <source>
        <strain evidence="8">NBRC 110071</strain>
    </source>
</reference>